<keyword evidence="4" id="KW-1071">Ligand-gated ion channel</keyword>
<dbReference type="PANTHER" id="PTHR45651:SF5">
    <property type="entry name" value="CYCLIC NUCLEOTIDE-GATED ION CHANNEL 1"/>
    <property type="match status" value="1"/>
</dbReference>
<evidence type="ECO:0000256" key="1">
    <source>
        <dbReference type="ARBA" id="ARBA00022535"/>
    </source>
</evidence>
<dbReference type="InterPro" id="IPR018490">
    <property type="entry name" value="cNMP-bd_dom_sf"/>
</dbReference>
<keyword evidence="5" id="KW-0407">Ion channel</keyword>
<evidence type="ECO:0000313" key="9">
    <source>
        <dbReference type="EMBL" id="KAK2654153.1"/>
    </source>
</evidence>
<comment type="caution">
    <text evidence="9">The sequence shown here is derived from an EMBL/GenBank/DDBJ whole genome shotgun (WGS) entry which is preliminary data.</text>
</comment>
<keyword evidence="1" id="KW-0140">cGMP</keyword>
<feature type="domain" description="Cyclic nucleotide-binding" evidence="8">
    <location>
        <begin position="114"/>
        <end position="159"/>
    </location>
</feature>
<feature type="region of interest" description="Disordered" evidence="6">
    <location>
        <begin position="831"/>
        <end position="864"/>
    </location>
</feature>
<dbReference type="SUPFAM" id="SSF81324">
    <property type="entry name" value="Voltage-gated potassium channels"/>
    <property type="match status" value="1"/>
</dbReference>
<gene>
    <name evidence="9" type="ORF">Ddye_014009</name>
</gene>
<evidence type="ECO:0000256" key="4">
    <source>
        <dbReference type="ARBA" id="ARBA00023286"/>
    </source>
</evidence>
<dbReference type="GO" id="GO:0034220">
    <property type="term" value="P:monoatomic ion transmembrane transport"/>
    <property type="evidence" value="ECO:0007669"/>
    <property type="project" value="UniProtKB-KW"/>
</dbReference>
<dbReference type="AlphaFoldDB" id="A0AAD9X7G9"/>
<evidence type="ECO:0000259" key="8">
    <source>
        <dbReference type="PROSITE" id="PS50042"/>
    </source>
</evidence>
<dbReference type="InterPro" id="IPR000595">
    <property type="entry name" value="cNMP-bd_dom"/>
</dbReference>
<feature type="domain" description="Cyclic nucleotide-binding" evidence="8">
    <location>
        <begin position="702"/>
        <end position="781"/>
    </location>
</feature>
<feature type="transmembrane region" description="Helical" evidence="7">
    <location>
        <begin position="370"/>
        <end position="391"/>
    </location>
</feature>
<proteinExistence type="predicted"/>
<dbReference type="CDD" id="cd00038">
    <property type="entry name" value="CAP_ED"/>
    <property type="match status" value="2"/>
</dbReference>
<sequence>MLLSLILWKPQGFGRSSYIVSDGVYKISVVLVKTLKFEEKRQIKEEIRQKQQEIKKWVPFGKLSEKLQNVIMEYQQYNWHGDVDVKNLLSNLPKDLKNDIKHELCLELLKKVENFRGCSEASLLYLSDSVKPVVYAERSYIVREGDLIDKMLFVLQGKLWTFSSRVKSTDGSTNCNVGRESGKDLLKDGEFWGGELVNWVQNEPSSNKLVSNRTIQALTKIEAFVLTSDDLKNFYNQNAEFLQSFIRRKIKYHMHAPGESQLANLEEGTAGQLPTGHRNGTNTEVSGHIQRGTQDNSGVEVQGISIRSSGRESTRPLHWKKILSKVWPLVNISPFLWCAKKISIDPFFLYATVINYDRKCFEIDSTLETLVLYLEPFHFLIIFGSLVFLIARARRVGLIKKGLQRIIWFLLLLIDVVSFLRIGPVNRGITNGGSNFYASNLFLLQYFITVILLYIMFTRATRTWATLAKATWAKAAFNLLLYIHGGHVFGGLWYAFAVAKEIECWKKACKHHASECRPSNFYCNGNSRDYKFINEFCPIKTRNTTAYDFGIYHDALETGIVEMWNFPRRFLHCFRWGLQNLSGFGQNIQTSTDAWENIFVISITIYGMVLFVFFIGNMQIYLQSQTNRIEMIRQKKQEIERSKFFEKLSENLRKQIKRYQPEIWEENKGGVEFGNFFNNLPDDLKRNIKRQLCLELLKKVEEFRRWSEELLDELCDCAKPVSYAEHTEIVRRESPIDEMLFLVQGKLRTYSVMSVDIGSVASPPRFETSIDHLEDGELCGEELVAWFQADLYSSNLPISTRTIQTIKKVDAFILMSYDLQSVFIKHQTAFSTSTQGQTPPPAGSRLQAPLPPVEPPAQQPASGI</sequence>
<feature type="transmembrane region" description="Helical" evidence="7">
    <location>
        <begin position="436"/>
        <end position="457"/>
    </location>
</feature>
<keyword evidence="4" id="KW-0406">Ion transport</keyword>
<dbReference type="Gene3D" id="1.10.287.630">
    <property type="entry name" value="Helix hairpin bin"/>
    <property type="match status" value="2"/>
</dbReference>
<dbReference type="GO" id="GO:0030553">
    <property type="term" value="F:cGMP binding"/>
    <property type="evidence" value="ECO:0007669"/>
    <property type="project" value="UniProtKB-KW"/>
</dbReference>
<dbReference type="SUPFAM" id="SSF51206">
    <property type="entry name" value="cAMP-binding domain-like"/>
    <property type="match status" value="2"/>
</dbReference>
<evidence type="ECO:0000313" key="10">
    <source>
        <dbReference type="Proteomes" id="UP001280121"/>
    </source>
</evidence>
<keyword evidence="3" id="KW-0142">cGMP-binding</keyword>
<evidence type="ECO:0000256" key="3">
    <source>
        <dbReference type="ARBA" id="ARBA00022992"/>
    </source>
</evidence>
<keyword evidence="4" id="KW-0813">Transport</keyword>
<dbReference type="GO" id="GO:0016020">
    <property type="term" value="C:membrane"/>
    <property type="evidence" value="ECO:0007669"/>
    <property type="project" value="UniProtKB-SubCell"/>
</dbReference>
<evidence type="ECO:0000256" key="7">
    <source>
        <dbReference type="SAM" id="Phobius"/>
    </source>
</evidence>
<dbReference type="GO" id="GO:0030552">
    <property type="term" value="F:cAMP binding"/>
    <property type="evidence" value="ECO:0007669"/>
    <property type="project" value="UniProtKB-KW"/>
</dbReference>
<evidence type="ECO:0000256" key="5">
    <source>
        <dbReference type="ARBA" id="ARBA00023303"/>
    </source>
</evidence>
<keyword evidence="3" id="KW-0547">Nucleotide-binding</keyword>
<name>A0AAD9X7G9_9ROSI</name>
<feature type="transmembrane region" description="Helical" evidence="7">
    <location>
        <begin position="477"/>
        <end position="496"/>
    </location>
</feature>
<reference evidence="9" key="1">
    <citation type="journal article" date="2023" name="Plant J.">
        <title>Genome sequences and population genomics provide insights into the demographic history, inbreeding, and mutation load of two 'living fossil' tree species of Dipteronia.</title>
        <authorList>
            <person name="Feng Y."/>
            <person name="Comes H.P."/>
            <person name="Chen J."/>
            <person name="Zhu S."/>
            <person name="Lu R."/>
            <person name="Zhang X."/>
            <person name="Li P."/>
            <person name="Qiu J."/>
            <person name="Olsen K.M."/>
            <person name="Qiu Y."/>
        </authorList>
    </citation>
    <scope>NUCLEOTIDE SEQUENCE</scope>
    <source>
        <strain evidence="9">KIB01</strain>
    </source>
</reference>
<keyword evidence="10" id="KW-1185">Reference proteome</keyword>
<feature type="compositionally biased region" description="Pro residues" evidence="6">
    <location>
        <begin position="849"/>
        <end position="858"/>
    </location>
</feature>
<dbReference type="InterPro" id="IPR014710">
    <property type="entry name" value="RmlC-like_jellyroll"/>
</dbReference>
<dbReference type="EMBL" id="JANJYI010000004">
    <property type="protein sequence ID" value="KAK2654153.1"/>
    <property type="molecule type" value="Genomic_DNA"/>
</dbReference>
<dbReference type="SMART" id="SM00100">
    <property type="entry name" value="cNMP"/>
    <property type="match status" value="2"/>
</dbReference>
<keyword evidence="7" id="KW-1133">Transmembrane helix</keyword>
<dbReference type="Gene3D" id="2.60.120.10">
    <property type="entry name" value="Jelly Rolls"/>
    <property type="match status" value="2"/>
</dbReference>
<dbReference type="GO" id="GO:0005516">
    <property type="term" value="F:calmodulin binding"/>
    <property type="evidence" value="ECO:0007669"/>
    <property type="project" value="UniProtKB-KW"/>
</dbReference>
<dbReference type="PANTHER" id="PTHR45651">
    <property type="entry name" value="CYCLIC NUCLEOTIDE-GATED ION CHANNEL 15-RELATED-RELATED"/>
    <property type="match status" value="1"/>
</dbReference>
<feature type="transmembrane region" description="Helical" evidence="7">
    <location>
        <begin position="403"/>
        <end position="424"/>
    </location>
</feature>
<feature type="transmembrane region" description="Helical" evidence="7">
    <location>
        <begin position="598"/>
        <end position="622"/>
    </location>
</feature>
<keyword evidence="7" id="KW-0472">Membrane</keyword>
<keyword evidence="2" id="KW-0112">Calmodulin-binding</keyword>
<evidence type="ECO:0000256" key="6">
    <source>
        <dbReference type="SAM" id="MobiDB-lite"/>
    </source>
</evidence>
<protein>
    <recommendedName>
        <fullName evidence="8">Cyclic nucleotide-binding domain-containing protein</fullName>
    </recommendedName>
</protein>
<dbReference type="Proteomes" id="UP001280121">
    <property type="component" value="Unassembled WGS sequence"/>
</dbReference>
<organism evidence="9 10">
    <name type="scientific">Dipteronia dyeriana</name>
    <dbReference type="NCBI Taxonomy" id="168575"/>
    <lineage>
        <taxon>Eukaryota</taxon>
        <taxon>Viridiplantae</taxon>
        <taxon>Streptophyta</taxon>
        <taxon>Embryophyta</taxon>
        <taxon>Tracheophyta</taxon>
        <taxon>Spermatophyta</taxon>
        <taxon>Magnoliopsida</taxon>
        <taxon>eudicotyledons</taxon>
        <taxon>Gunneridae</taxon>
        <taxon>Pentapetalae</taxon>
        <taxon>rosids</taxon>
        <taxon>malvids</taxon>
        <taxon>Sapindales</taxon>
        <taxon>Sapindaceae</taxon>
        <taxon>Hippocastanoideae</taxon>
        <taxon>Acereae</taxon>
        <taxon>Dipteronia</taxon>
    </lineage>
</organism>
<keyword evidence="7" id="KW-0812">Transmembrane</keyword>
<accession>A0AAD9X7G9</accession>
<evidence type="ECO:0000256" key="2">
    <source>
        <dbReference type="ARBA" id="ARBA00022860"/>
    </source>
</evidence>
<dbReference type="PROSITE" id="PS50042">
    <property type="entry name" value="CNMP_BINDING_3"/>
    <property type="match status" value="2"/>
</dbReference>